<name>A0A0F9CAD0_9ZZZZ</name>
<dbReference type="PANTHER" id="PTHR40094:SF1">
    <property type="entry name" value="UBIQUITIN DOMAIN-CONTAINING PROTEIN"/>
    <property type="match status" value="1"/>
</dbReference>
<feature type="non-terminal residue" evidence="2">
    <location>
        <position position="455"/>
    </location>
</feature>
<dbReference type="PANTHER" id="PTHR40094">
    <property type="entry name" value="ALPHA-2-MACROGLOBULIN HOMOLOG"/>
    <property type="match status" value="1"/>
</dbReference>
<dbReference type="Pfam" id="PF01835">
    <property type="entry name" value="MG2"/>
    <property type="match status" value="1"/>
</dbReference>
<sequence length="455" mass="51533">TQDRTSLQSKALIVYQDLLKFHYPDADLDALVDVDIERLAFIYEKAVFADKEELYLEVLKNSAENLGQHEVSALYTYKIAELYVQQGNTYDPKSNDENRWKQKEALTLCDSVIAQFPNSRGAKKCEALKSEIIAADLQLKNESIVPVQEDSRLLVNYKNLGGLRLSALSISQKQLNQLNNLYKDSEQREFLQKLAVAKTWEATLIDKEDYQMHSIEILLPGLDNGQYVILATPLIDDTSTFKEDSFAFSPVQVTNMALVSKQLSDAHQFQVIHRRNGHPVSKVKVQLSYLKNHKNDYLKQTLTADTNGIINIPLSKEYRSDITVTIAHENDKATFGPYYIDTRYNLQQTNDDYSCFLITDRSIYRPGQPLYFKGIAVRKSQGQSSILENTQVQVDLKDVNGQTVATQQFITNDYGSFAGEFILPDSGLTGNFSLQVTSTKTAVNGYTSFSVEEYK</sequence>
<dbReference type="EMBL" id="LAZR01045261">
    <property type="protein sequence ID" value="KKK99299.1"/>
    <property type="molecule type" value="Genomic_DNA"/>
</dbReference>
<gene>
    <name evidence="2" type="ORF">LCGC14_2634140</name>
</gene>
<proteinExistence type="predicted"/>
<organism evidence="2">
    <name type="scientific">marine sediment metagenome</name>
    <dbReference type="NCBI Taxonomy" id="412755"/>
    <lineage>
        <taxon>unclassified sequences</taxon>
        <taxon>metagenomes</taxon>
        <taxon>ecological metagenomes</taxon>
    </lineage>
</organism>
<protein>
    <recommendedName>
        <fullName evidence="1">Macroglobulin domain-containing protein</fullName>
    </recommendedName>
</protein>
<dbReference type="Gene3D" id="2.60.40.1930">
    <property type="match status" value="1"/>
</dbReference>
<feature type="non-terminal residue" evidence="2">
    <location>
        <position position="1"/>
    </location>
</feature>
<feature type="domain" description="Macroglobulin" evidence="1">
    <location>
        <begin position="355"/>
        <end position="451"/>
    </location>
</feature>
<reference evidence="2" key="1">
    <citation type="journal article" date="2015" name="Nature">
        <title>Complex archaea that bridge the gap between prokaryotes and eukaryotes.</title>
        <authorList>
            <person name="Spang A."/>
            <person name="Saw J.H."/>
            <person name="Jorgensen S.L."/>
            <person name="Zaremba-Niedzwiedzka K."/>
            <person name="Martijn J."/>
            <person name="Lind A.E."/>
            <person name="van Eijk R."/>
            <person name="Schleper C."/>
            <person name="Guy L."/>
            <person name="Ettema T.J."/>
        </authorList>
    </citation>
    <scope>NUCLEOTIDE SEQUENCE</scope>
</reference>
<accession>A0A0F9CAD0</accession>
<evidence type="ECO:0000313" key="2">
    <source>
        <dbReference type="EMBL" id="KKK99299.1"/>
    </source>
</evidence>
<dbReference type="AlphaFoldDB" id="A0A0F9CAD0"/>
<dbReference type="InterPro" id="IPR002890">
    <property type="entry name" value="MG2"/>
</dbReference>
<dbReference type="InterPro" id="IPR051802">
    <property type="entry name" value="YfhM-like"/>
</dbReference>
<dbReference type="GO" id="GO:0004866">
    <property type="term" value="F:endopeptidase inhibitor activity"/>
    <property type="evidence" value="ECO:0007669"/>
    <property type="project" value="InterPro"/>
</dbReference>
<comment type="caution">
    <text evidence="2">The sequence shown here is derived from an EMBL/GenBank/DDBJ whole genome shotgun (WGS) entry which is preliminary data.</text>
</comment>
<evidence type="ECO:0000259" key="1">
    <source>
        <dbReference type="Pfam" id="PF01835"/>
    </source>
</evidence>